<dbReference type="RefSeq" id="WP_203538132.1">
    <property type="nucleotide sequence ID" value="NZ_JAESND010000004.1"/>
</dbReference>
<reference evidence="1 2" key="1">
    <citation type="submission" date="2021-01" db="EMBL/GenBank/DDBJ databases">
        <title>Draft Genome Sequence and Polyhydroxyalkanoate Biosynthetic Potential of Jeongeupia naejangsanensis Type Strain DSM 24253.</title>
        <authorList>
            <person name="Turrini P."/>
            <person name="Artuso I."/>
            <person name="Lugli G.A."/>
            <person name="Frangipani E."/>
            <person name="Ventura M."/>
            <person name="Visca P."/>
        </authorList>
    </citation>
    <scope>NUCLEOTIDE SEQUENCE [LARGE SCALE GENOMIC DNA]</scope>
    <source>
        <strain evidence="1 2">DSM 24253</strain>
    </source>
</reference>
<name>A0ABS2BKC4_9NEIS</name>
<gene>
    <name evidence="1" type="ORF">JMJ54_09470</name>
</gene>
<sequence>MWCSYAEAIAAMRIRLSPAQYARWLDQGFECGLAPLGAKLKRALVEFTGVSLDAHRQPVDPVAFEPVWAASWDALQQLAAEVDAAWAAHRAACEREDREDLLDFDEQDPDGRMMLVDYLHMRAASGSRLAQLTATEFYLLVLACLLHDTEHWRACVEVDAALAHIALAARMVESSGAVALVEEARLSAARAGGAKRHDATRPLTDWLREAVYSRHAQTPYVTQVEAAKDLEPDAVAKARELGLGPGHFSYHDSLGWVTRALARLGFSPRRRA</sequence>
<organism evidence="1 2">
    <name type="scientific">Jeongeupia naejangsanensis</name>
    <dbReference type="NCBI Taxonomy" id="613195"/>
    <lineage>
        <taxon>Bacteria</taxon>
        <taxon>Pseudomonadati</taxon>
        <taxon>Pseudomonadota</taxon>
        <taxon>Betaproteobacteria</taxon>
        <taxon>Neisseriales</taxon>
        <taxon>Chitinibacteraceae</taxon>
        <taxon>Jeongeupia</taxon>
    </lineage>
</organism>
<proteinExistence type="predicted"/>
<evidence type="ECO:0000313" key="2">
    <source>
        <dbReference type="Proteomes" id="UP000809431"/>
    </source>
</evidence>
<dbReference type="EMBL" id="JAESND010000004">
    <property type="protein sequence ID" value="MBM3116062.1"/>
    <property type="molecule type" value="Genomic_DNA"/>
</dbReference>
<evidence type="ECO:0000313" key="1">
    <source>
        <dbReference type="EMBL" id="MBM3116062.1"/>
    </source>
</evidence>
<comment type="caution">
    <text evidence="1">The sequence shown here is derived from an EMBL/GenBank/DDBJ whole genome shotgun (WGS) entry which is preliminary data.</text>
</comment>
<accession>A0ABS2BKC4</accession>
<dbReference type="Proteomes" id="UP000809431">
    <property type="component" value="Unassembled WGS sequence"/>
</dbReference>
<protein>
    <submittedName>
        <fullName evidence="1">Uncharacterized protein</fullName>
    </submittedName>
</protein>
<keyword evidence="2" id="KW-1185">Reference proteome</keyword>